<dbReference type="PANTHER" id="PTHR33112:SF1">
    <property type="entry name" value="HETEROKARYON INCOMPATIBILITY DOMAIN-CONTAINING PROTEIN"/>
    <property type="match status" value="1"/>
</dbReference>
<keyword evidence="3" id="KW-1185">Reference proteome</keyword>
<protein>
    <recommendedName>
        <fullName evidence="1">Heterokaryon incompatibility domain-containing protein</fullName>
    </recommendedName>
</protein>
<accession>A0A2P4ZE08</accession>
<evidence type="ECO:0000313" key="3">
    <source>
        <dbReference type="Proteomes" id="UP000054821"/>
    </source>
</evidence>
<dbReference type="PANTHER" id="PTHR33112">
    <property type="entry name" value="DOMAIN PROTEIN, PUTATIVE-RELATED"/>
    <property type="match status" value="1"/>
</dbReference>
<dbReference type="Proteomes" id="UP000054821">
    <property type="component" value="Unassembled WGS sequence"/>
</dbReference>
<dbReference type="AlphaFoldDB" id="A0A2P4ZE08"/>
<evidence type="ECO:0000259" key="1">
    <source>
        <dbReference type="Pfam" id="PF06985"/>
    </source>
</evidence>
<dbReference type="STRING" id="398673.A0A2P4ZE08"/>
<comment type="caution">
    <text evidence="2">The sequence shown here is derived from an EMBL/GenBank/DDBJ whole genome shotgun (WGS) entry which is preliminary data.</text>
</comment>
<evidence type="ECO:0000313" key="2">
    <source>
        <dbReference type="EMBL" id="PON22532.1"/>
    </source>
</evidence>
<dbReference type="InterPro" id="IPR010730">
    <property type="entry name" value="HET"/>
</dbReference>
<feature type="domain" description="Heterokaryon incompatibility" evidence="1">
    <location>
        <begin position="160"/>
        <end position="302"/>
    </location>
</feature>
<dbReference type="EMBL" id="JPDN02000037">
    <property type="protein sequence ID" value="PON22532.1"/>
    <property type="molecule type" value="Genomic_DNA"/>
</dbReference>
<name>A0A2P4ZE08_9HYPO</name>
<dbReference type="RefSeq" id="XP_018660516.1">
    <property type="nucleotide sequence ID" value="XM_018806265.1"/>
</dbReference>
<dbReference type="Pfam" id="PF06985">
    <property type="entry name" value="HET"/>
    <property type="match status" value="1"/>
</dbReference>
<organism evidence="2 3">
    <name type="scientific">Trichoderma gamsii</name>
    <dbReference type="NCBI Taxonomy" id="398673"/>
    <lineage>
        <taxon>Eukaryota</taxon>
        <taxon>Fungi</taxon>
        <taxon>Dikarya</taxon>
        <taxon>Ascomycota</taxon>
        <taxon>Pezizomycotina</taxon>
        <taxon>Sordariomycetes</taxon>
        <taxon>Hypocreomycetidae</taxon>
        <taxon>Hypocreales</taxon>
        <taxon>Hypocreaceae</taxon>
        <taxon>Trichoderma</taxon>
    </lineage>
</organism>
<dbReference type="GeneID" id="29986348"/>
<gene>
    <name evidence="2" type="ORF">TGAM01_v208616</name>
</gene>
<proteinExistence type="predicted"/>
<sequence length="645" mass="73140">MFRTREETKELCALLESHKSALDSISDQTEDDTDELRAFVLLKDTIIHDVSSRGSFFAWRNRSIYIDLISSHFPLNSEQRRVHGAKQGFAVIRQPHEPPKFSAQVVPPYFDPTVAIGWIGHCREHHRKTCFSQKNASAINLRLINCETLVVEQGRSEFSYVALSYVWGSSTVCDQYSLESASGSIFALPSVLPAVILDAIAVTKSLGFQYLWVDKFCIDQTNNEVKHLQITQMDSVYENAELTIIAAAGVDETHGLPGVGSKPRSAQPIARVGGLTVLSTMRDVQDSIRSSKWLTRGWTFQEALLTRRRLVFTEEQVYFECAAMNCCESFSGSTDALYNEWGSTSPQYQRPGMFERSGWQKFVGFRGRPGNTLNIFIRYLTAVEDYTARELRFEHDSLNAFAGIMKKFERAREPITQLWGIPTTIKRPELTKRCFVEALCWRHVHSCWDSLSQPIRRPDFPSWSWAGWAGKVEYAIMSDSDSMVSQLPMIQLSEWQQSILNAAVHVNISLESEAGQILELNDKAESISTDRFSVAFARVLRLQGGVFPPSSFSYNRKQRWKLLGLPAKMSLSQGPDSQDRLLEQLNKKDGSLLCIHIRDIGTTIFGLIIEMRGRVSSRVGLITADWHGYKEPNYGLLEQRTFRIV</sequence>
<reference evidence="2 3" key="1">
    <citation type="journal article" date="2016" name="Genome Announc.">
        <title>Draft Whole-Genome Sequence of Trichoderma gamsii T6085, a Promising Biocontrol Agent of Fusarium Head Blight on Wheat.</title>
        <authorList>
            <person name="Baroncelli R."/>
            <person name="Zapparata A."/>
            <person name="Piaggeschi G."/>
            <person name="Sarrocco S."/>
            <person name="Vannacci G."/>
        </authorList>
    </citation>
    <scope>NUCLEOTIDE SEQUENCE [LARGE SCALE GENOMIC DNA]</scope>
    <source>
        <strain evidence="2 3">T6085</strain>
    </source>
</reference>